<evidence type="ECO:0000256" key="2">
    <source>
        <dbReference type="ARBA" id="ARBA00022448"/>
    </source>
</evidence>
<feature type="transmembrane region" description="Helical" evidence="9">
    <location>
        <begin position="299"/>
        <end position="320"/>
    </location>
</feature>
<evidence type="ECO:0000256" key="7">
    <source>
        <dbReference type="ARBA" id="ARBA00023303"/>
    </source>
</evidence>
<dbReference type="GO" id="GO:0030322">
    <property type="term" value="P:stabilization of membrane potential"/>
    <property type="evidence" value="ECO:0007669"/>
    <property type="project" value="TreeGrafter"/>
</dbReference>
<dbReference type="Pfam" id="PF07885">
    <property type="entry name" value="Ion_trans_2"/>
    <property type="match status" value="2"/>
</dbReference>
<dbReference type="GO" id="GO:0005886">
    <property type="term" value="C:plasma membrane"/>
    <property type="evidence" value="ECO:0007669"/>
    <property type="project" value="TreeGrafter"/>
</dbReference>
<proteinExistence type="inferred from homology"/>
<dbReference type="WBParaSite" id="EEL_0000491001-mRNA-1">
    <property type="protein sequence ID" value="EEL_0000491001-mRNA-1"/>
    <property type="gene ID" value="EEL_0000491001"/>
</dbReference>
<dbReference type="PRINTS" id="PR01333">
    <property type="entry name" value="2POREKCHANEL"/>
</dbReference>
<dbReference type="InterPro" id="IPR013099">
    <property type="entry name" value="K_chnl_dom"/>
</dbReference>
<evidence type="ECO:0000256" key="3">
    <source>
        <dbReference type="ARBA" id="ARBA00022692"/>
    </source>
</evidence>
<dbReference type="InterPro" id="IPR003280">
    <property type="entry name" value="2pore_dom_K_chnl"/>
</dbReference>
<evidence type="ECO:0000256" key="6">
    <source>
        <dbReference type="ARBA" id="ARBA00023136"/>
    </source>
</evidence>
<reference evidence="12" key="1">
    <citation type="submission" date="2016-04" db="UniProtKB">
        <authorList>
            <consortium name="WormBaseParasite"/>
        </authorList>
    </citation>
    <scope>IDENTIFICATION</scope>
</reference>
<feature type="transmembrane region" description="Helical" evidence="9">
    <location>
        <begin position="419"/>
        <end position="440"/>
    </location>
</feature>
<evidence type="ECO:0000256" key="8">
    <source>
        <dbReference type="RuleBase" id="RU003857"/>
    </source>
</evidence>
<dbReference type="PANTHER" id="PTHR11003:SF347">
    <property type="entry name" value="POTASSIUM CHANNEL DOMAIN-CONTAINING PROTEIN"/>
    <property type="match status" value="1"/>
</dbReference>
<dbReference type="GO" id="GO:0015271">
    <property type="term" value="F:outward rectifier potassium channel activity"/>
    <property type="evidence" value="ECO:0007669"/>
    <property type="project" value="TreeGrafter"/>
</dbReference>
<comment type="similarity">
    <text evidence="8">Belongs to the two pore domain potassium channel (TC 1.A.1.8) family.</text>
</comment>
<evidence type="ECO:0000313" key="12">
    <source>
        <dbReference type="WBParaSite" id="EEL_0000491001-mRNA-1"/>
    </source>
</evidence>
<dbReference type="PANTHER" id="PTHR11003">
    <property type="entry name" value="POTASSIUM CHANNEL, SUBFAMILY K"/>
    <property type="match status" value="1"/>
</dbReference>
<dbReference type="Gene3D" id="1.10.287.70">
    <property type="match status" value="1"/>
</dbReference>
<name>A0A158Q7L1_9BILA</name>
<keyword evidence="3 8" id="KW-0812">Transmembrane</keyword>
<keyword evidence="6 9" id="KW-0472">Membrane</keyword>
<feature type="domain" description="Potassium channel" evidence="10">
    <location>
        <begin position="373"/>
        <end position="444"/>
    </location>
</feature>
<dbReference type="GO" id="GO:0022841">
    <property type="term" value="F:potassium ion leak channel activity"/>
    <property type="evidence" value="ECO:0007669"/>
    <property type="project" value="TreeGrafter"/>
</dbReference>
<evidence type="ECO:0000256" key="5">
    <source>
        <dbReference type="ARBA" id="ARBA00023065"/>
    </source>
</evidence>
<dbReference type="AlphaFoldDB" id="A0A158Q7L1"/>
<feature type="transmembrane region" description="Helical" evidence="9">
    <location>
        <begin position="269"/>
        <end position="287"/>
    </location>
</feature>
<keyword evidence="2 8" id="KW-0813">Transport</keyword>
<evidence type="ECO:0000259" key="10">
    <source>
        <dbReference type="Pfam" id="PF07885"/>
    </source>
</evidence>
<feature type="domain" description="Potassium channel" evidence="10">
    <location>
        <begin position="266"/>
        <end position="321"/>
    </location>
</feature>
<evidence type="ECO:0000256" key="9">
    <source>
        <dbReference type="SAM" id="Phobius"/>
    </source>
</evidence>
<accession>A0A158Q7L1</accession>
<organism evidence="11 12">
    <name type="scientific">Elaeophora elaphi</name>
    <dbReference type="NCBI Taxonomy" id="1147741"/>
    <lineage>
        <taxon>Eukaryota</taxon>
        <taxon>Metazoa</taxon>
        <taxon>Ecdysozoa</taxon>
        <taxon>Nematoda</taxon>
        <taxon>Chromadorea</taxon>
        <taxon>Rhabditida</taxon>
        <taxon>Spirurina</taxon>
        <taxon>Spiruromorpha</taxon>
        <taxon>Filarioidea</taxon>
        <taxon>Onchocercidae</taxon>
        <taxon>Elaeophora</taxon>
    </lineage>
</organism>
<keyword evidence="11" id="KW-1185">Reference proteome</keyword>
<comment type="subcellular location">
    <subcellularLocation>
        <location evidence="1">Membrane</location>
        <topology evidence="1">Multi-pass membrane protein</topology>
    </subcellularLocation>
</comment>
<feature type="transmembrane region" description="Helical" evidence="9">
    <location>
        <begin position="89"/>
        <end position="108"/>
    </location>
</feature>
<keyword evidence="5 8" id="KW-0406">Ion transport</keyword>
<dbReference type="STRING" id="1147741.A0A158Q7L1"/>
<dbReference type="Proteomes" id="UP000050640">
    <property type="component" value="Unplaced"/>
</dbReference>
<evidence type="ECO:0000313" key="11">
    <source>
        <dbReference type="Proteomes" id="UP000050640"/>
    </source>
</evidence>
<feature type="transmembrane region" description="Helical" evidence="9">
    <location>
        <begin position="365"/>
        <end position="384"/>
    </location>
</feature>
<keyword evidence="4 9" id="KW-1133">Transmembrane helix</keyword>
<keyword evidence="7 8" id="KW-0407">Ion channel</keyword>
<sequence>MKPTDPTLSALHQKRHQSSFSCQSLRNSLYNFISFNHKKTATSLKSLRQISDGSIEYCHRKSNRRKSLFKRFCSQLQCIYKKSIIHSTFPVFILIAYSFFGGLIFYLIECPSERIILDQKKAYFKWEEHSIHRIVLNTEKMIREIRTKYSNNRLELRKNIRIYKRFALNRIDKAVYWYVLNMYHFSDQGSYKAKILQPVHPEIMWLHHFNNNFGQMYALRNYTEQLSLRYWEIALEENANSIVVRRKMSAALSRFETLTGLTHLFTPTWTFWNAMFLAVTTYTTIGYGNIAAHSKLGRLAAMLYATIGIPLVLMILHKLGRQSFRVLEQFWIHFLSLMEHVAWIRSGKPIKKKNQNSPRDDNIPLLLPIGITIGWVFLCAAVFLKFEKDWDYFKSFYFFFCSLTTIGYGDVTPTNSVDMFVIFGLIMIGLALFSMCINVLQIKLEWLFEELLVTLLEEYKQQGVPAEKIKVPTKINFLSLWRMWRRRKCQGKIHRKDIITSTILPRFKHDRRALLEHMRRALFMVNKGIQTEGHIAQTYINTDDNKYFSGVAWSEPSILPVPQNEAFPIEAKNMNQQVMVISPQTHESQAWCSRTVVGPSAVLRSTSLPNFKLFRIVFSTFQVHTNELHRLLAEVRARIDDCCALTDSKSEMKSGVGRSSTDGNYS</sequence>
<evidence type="ECO:0000256" key="1">
    <source>
        <dbReference type="ARBA" id="ARBA00004141"/>
    </source>
</evidence>
<dbReference type="SUPFAM" id="SSF81324">
    <property type="entry name" value="Voltage-gated potassium channels"/>
    <property type="match status" value="2"/>
</dbReference>
<protein>
    <submittedName>
        <fullName evidence="12">Potassium channel domain-containing protein</fullName>
    </submittedName>
</protein>
<evidence type="ECO:0000256" key="4">
    <source>
        <dbReference type="ARBA" id="ARBA00022989"/>
    </source>
</evidence>